<feature type="domain" description="Lcl C-terminal" evidence="1">
    <location>
        <begin position="11"/>
        <end position="135"/>
    </location>
</feature>
<evidence type="ECO:0000313" key="2">
    <source>
        <dbReference type="EMBL" id="QPJ60683.1"/>
    </source>
</evidence>
<organism evidence="2 3">
    <name type="scientific">Candidatus Nitronauta litoralis</name>
    <dbReference type="NCBI Taxonomy" id="2705533"/>
    <lineage>
        <taxon>Bacteria</taxon>
        <taxon>Pseudomonadati</taxon>
        <taxon>Nitrospinota/Tectimicrobiota group</taxon>
        <taxon>Nitrospinota</taxon>
        <taxon>Nitrospinia</taxon>
        <taxon>Nitrospinales</taxon>
        <taxon>Nitrospinaceae</taxon>
        <taxon>Candidatus Nitronauta</taxon>
    </lineage>
</organism>
<dbReference type="KEGG" id="nli:G3M70_01780"/>
<evidence type="ECO:0000313" key="3">
    <source>
        <dbReference type="Proteomes" id="UP000594688"/>
    </source>
</evidence>
<sequence>MKERFEDHGNGTIRDADTGLMWQESYAYGELGNYMTWYDAVNYISRLNSKGLGGYKDWRLPNRLEMQSLYLLGRTFESRGRTFELHIDPIFEFGYGSCFWTWREWLSGALSFSFDQASLRWFPKGSPSATVRAVRENLNPSVLLKNLDGTVHGA</sequence>
<evidence type="ECO:0000259" key="1">
    <source>
        <dbReference type="Pfam" id="PF07603"/>
    </source>
</evidence>
<dbReference type="Pfam" id="PF07603">
    <property type="entry name" value="Lcl_C"/>
    <property type="match status" value="1"/>
</dbReference>
<gene>
    <name evidence="2" type="ORF">G3M70_01780</name>
</gene>
<name>A0A7T0BTP6_9BACT</name>
<dbReference type="InterPro" id="IPR011460">
    <property type="entry name" value="Lcl_C"/>
</dbReference>
<dbReference type="EMBL" id="CP048685">
    <property type="protein sequence ID" value="QPJ60683.1"/>
    <property type="molecule type" value="Genomic_DNA"/>
</dbReference>
<proteinExistence type="predicted"/>
<accession>A0A7T0BTP6</accession>
<protein>
    <submittedName>
        <fullName evidence="2">DUF1566 domain-containing protein</fullName>
    </submittedName>
</protein>
<dbReference type="Proteomes" id="UP000594688">
    <property type="component" value="Chromosome"/>
</dbReference>
<dbReference type="AlphaFoldDB" id="A0A7T0BTP6"/>
<reference evidence="2 3" key="1">
    <citation type="submission" date="2020-02" db="EMBL/GenBank/DDBJ databases">
        <title>Genomic and physiological characterization of two novel Nitrospinaceae genera.</title>
        <authorList>
            <person name="Mueller A.J."/>
            <person name="Jung M.-Y."/>
            <person name="Strachan C.R."/>
            <person name="Herbold C.W."/>
            <person name="Kirkegaard R.H."/>
            <person name="Daims H."/>
        </authorList>
    </citation>
    <scope>NUCLEOTIDE SEQUENCE [LARGE SCALE GENOMIC DNA]</scope>
    <source>
        <strain evidence="2">EB</strain>
    </source>
</reference>